<comment type="similarity">
    <text evidence="1 6">Belongs to the protein prenyltransferase subunit alpha family.</text>
</comment>
<evidence type="ECO:0000256" key="2">
    <source>
        <dbReference type="ARBA" id="ARBA00022602"/>
    </source>
</evidence>
<feature type="compositionally biased region" description="Low complexity" evidence="7">
    <location>
        <begin position="82"/>
        <end position="114"/>
    </location>
</feature>
<reference evidence="8" key="1">
    <citation type="journal article" date="2021" name="Nat. Commun.">
        <title>Genetic determinants of endophytism in the Arabidopsis root mycobiome.</title>
        <authorList>
            <person name="Mesny F."/>
            <person name="Miyauchi S."/>
            <person name="Thiergart T."/>
            <person name="Pickel B."/>
            <person name="Atanasova L."/>
            <person name="Karlsson M."/>
            <person name="Huettel B."/>
            <person name="Barry K.W."/>
            <person name="Haridas S."/>
            <person name="Chen C."/>
            <person name="Bauer D."/>
            <person name="Andreopoulos W."/>
            <person name="Pangilinan J."/>
            <person name="LaButti K."/>
            <person name="Riley R."/>
            <person name="Lipzen A."/>
            <person name="Clum A."/>
            <person name="Drula E."/>
            <person name="Henrissat B."/>
            <person name="Kohler A."/>
            <person name="Grigoriev I.V."/>
            <person name="Martin F.M."/>
            <person name="Hacquard S."/>
        </authorList>
    </citation>
    <scope>NUCLEOTIDE SEQUENCE</scope>
    <source>
        <strain evidence="8">MPI-SDFR-AT-0068</strain>
    </source>
</reference>
<dbReference type="GO" id="GO:0097354">
    <property type="term" value="P:prenylation"/>
    <property type="evidence" value="ECO:0007669"/>
    <property type="project" value="UniProtKB-UniRule"/>
</dbReference>
<accession>A0A8K0S920</accession>
<feature type="region of interest" description="Disordered" evidence="7">
    <location>
        <begin position="82"/>
        <end position="133"/>
    </location>
</feature>
<dbReference type="EMBL" id="JAGPXF010000001">
    <property type="protein sequence ID" value="KAH7263418.1"/>
    <property type="molecule type" value="Genomic_DNA"/>
</dbReference>
<dbReference type="EC" id="2.5.1.60" evidence="6"/>
<sequence length="402" mass="46268">MASHGIARTARSRTEEQRQQDSVKIQKYRGHEDDIRKKISDNNYGPETFQLTSKLLRLNPEYYTIWNARRRCLIYGLLSKPSAGSPPSKVSQSSSATDTHTASSAASLPSSSTETPPPPNPPTAGKTGTTTDGDADAEVIRAELGFTVPLLLEFPKCYWIWNYRLWILDRAIERLDISLARRIWEEELGLVSKMLVKDRRNFHAWGYRRHVVAQLESPVLNGQSLVEPEFEYTTTKIRDDLSNFSAWHNRSQLIPRLLNEREADDENRKAFLDNELELIRGGLNVGPEDQSLWYYHQFLVLNLADPTSSRQIAPNLTVEERKAYIDREVIDIKDLLEDYCDIKWIYEALVEYAIALSQLIGQPFEPETQNDVTSWLENLRKLDSKRNGRWNDLEKELSSLRS</sequence>
<organism evidence="8 9">
    <name type="scientific">Fusarium tricinctum</name>
    <dbReference type="NCBI Taxonomy" id="61284"/>
    <lineage>
        <taxon>Eukaryota</taxon>
        <taxon>Fungi</taxon>
        <taxon>Dikarya</taxon>
        <taxon>Ascomycota</taxon>
        <taxon>Pezizomycotina</taxon>
        <taxon>Sordariomycetes</taxon>
        <taxon>Hypocreomycetidae</taxon>
        <taxon>Hypocreales</taxon>
        <taxon>Nectriaceae</taxon>
        <taxon>Fusarium</taxon>
        <taxon>Fusarium tricinctum species complex</taxon>
    </lineage>
</organism>
<evidence type="ECO:0000256" key="4">
    <source>
        <dbReference type="ARBA" id="ARBA00022737"/>
    </source>
</evidence>
<dbReference type="GO" id="GO:0005968">
    <property type="term" value="C:Rab-protein geranylgeranyltransferase complex"/>
    <property type="evidence" value="ECO:0007669"/>
    <property type="project" value="TreeGrafter"/>
</dbReference>
<keyword evidence="4" id="KW-0677">Repeat</keyword>
<dbReference type="PANTHER" id="PTHR11129">
    <property type="entry name" value="PROTEIN FARNESYLTRANSFERASE ALPHA SUBUNIT/RAB GERANYLGERANYL TRANSFERASE ALPHA SUBUNIT"/>
    <property type="match status" value="1"/>
</dbReference>
<feature type="region of interest" description="Disordered" evidence="7">
    <location>
        <begin position="1"/>
        <end position="26"/>
    </location>
</feature>
<dbReference type="Proteomes" id="UP000813427">
    <property type="component" value="Unassembled WGS sequence"/>
</dbReference>
<dbReference type="Gene3D" id="1.25.40.120">
    <property type="entry name" value="Protein prenylyltransferase"/>
    <property type="match status" value="1"/>
</dbReference>
<name>A0A8K0S920_9HYPO</name>
<dbReference type="SUPFAM" id="SSF48439">
    <property type="entry name" value="Protein prenylyltransferase"/>
    <property type="match status" value="1"/>
</dbReference>
<dbReference type="InterPro" id="IPR002088">
    <property type="entry name" value="Prenyl_trans_a"/>
</dbReference>
<evidence type="ECO:0000256" key="5">
    <source>
        <dbReference type="ARBA" id="ARBA00047658"/>
    </source>
</evidence>
<evidence type="ECO:0000256" key="6">
    <source>
        <dbReference type="RuleBase" id="RU367120"/>
    </source>
</evidence>
<evidence type="ECO:0000313" key="9">
    <source>
        <dbReference type="Proteomes" id="UP000813427"/>
    </source>
</evidence>
<dbReference type="OrthoDB" id="1658at2759"/>
<evidence type="ECO:0000256" key="7">
    <source>
        <dbReference type="SAM" id="MobiDB-lite"/>
    </source>
</evidence>
<dbReference type="AlphaFoldDB" id="A0A8K0S920"/>
<dbReference type="PANTHER" id="PTHR11129:SF2">
    <property type="entry name" value="GERANYLGERANYL TRANSFERASE TYPE-2 SUBUNIT ALPHA"/>
    <property type="match status" value="1"/>
</dbReference>
<protein>
    <recommendedName>
        <fullName evidence="6">Geranylgeranyl transferase type-2 subunit alpha</fullName>
        <ecNumber evidence="6">2.5.1.60</ecNumber>
    </recommendedName>
    <alternativeName>
        <fullName evidence="6">Geranylgeranyl transferase type II subunit alpha</fullName>
    </alternativeName>
</protein>
<dbReference type="GO" id="GO:0004663">
    <property type="term" value="F:Rab geranylgeranyltransferase activity"/>
    <property type="evidence" value="ECO:0007669"/>
    <property type="project" value="UniProtKB-UniRule"/>
</dbReference>
<dbReference type="Pfam" id="PF01239">
    <property type="entry name" value="PPTA"/>
    <property type="match status" value="5"/>
</dbReference>
<evidence type="ECO:0000313" key="8">
    <source>
        <dbReference type="EMBL" id="KAH7263418.1"/>
    </source>
</evidence>
<evidence type="ECO:0000256" key="1">
    <source>
        <dbReference type="ARBA" id="ARBA00006734"/>
    </source>
</evidence>
<keyword evidence="9" id="KW-1185">Reference proteome</keyword>
<evidence type="ECO:0000256" key="3">
    <source>
        <dbReference type="ARBA" id="ARBA00022679"/>
    </source>
</evidence>
<feature type="compositionally biased region" description="Basic and acidic residues" evidence="7">
    <location>
        <begin position="12"/>
        <end position="21"/>
    </location>
</feature>
<comment type="function">
    <text evidence="6">Catalyzes the transfer of a geranyl-geranyl moiety from geranyl-geranyl pyrophosphate to cysteines occuring in specific C-terminal amino acid sequences.</text>
</comment>
<comment type="catalytic activity">
    <reaction evidence="5 6">
        <text>geranylgeranyl diphosphate + L-cysteinyl-[protein] = S-geranylgeranyl-L-cysteinyl-[protein] + diphosphate</text>
        <dbReference type="Rhea" id="RHEA:21240"/>
        <dbReference type="Rhea" id="RHEA-COMP:10131"/>
        <dbReference type="Rhea" id="RHEA-COMP:11537"/>
        <dbReference type="ChEBI" id="CHEBI:29950"/>
        <dbReference type="ChEBI" id="CHEBI:33019"/>
        <dbReference type="ChEBI" id="CHEBI:57533"/>
        <dbReference type="ChEBI" id="CHEBI:86021"/>
        <dbReference type="EC" id="2.5.1.60"/>
    </reaction>
</comment>
<comment type="caution">
    <text evidence="8">The sequence shown here is derived from an EMBL/GenBank/DDBJ whole genome shotgun (WGS) entry which is preliminary data.</text>
</comment>
<proteinExistence type="inferred from homology"/>
<feature type="compositionally biased region" description="Low complexity" evidence="7">
    <location>
        <begin position="123"/>
        <end position="132"/>
    </location>
</feature>
<dbReference type="PROSITE" id="PS51147">
    <property type="entry name" value="PFTA"/>
    <property type="match status" value="3"/>
</dbReference>
<gene>
    <name evidence="8" type="ORF">BKA59DRAFT_465934</name>
</gene>
<keyword evidence="3 6" id="KW-0808">Transferase</keyword>
<keyword evidence="2 6" id="KW-0637">Prenyltransferase</keyword>